<keyword evidence="4 5" id="KW-0472">Membrane</keyword>
<comment type="subcellular location">
    <subcellularLocation>
        <location evidence="1">Membrane</location>
        <topology evidence="1">Multi-pass membrane protein</topology>
    </subcellularLocation>
</comment>
<keyword evidence="3 5" id="KW-1133">Transmembrane helix</keyword>
<dbReference type="Proteomes" id="UP000315215">
    <property type="component" value="Chromosome"/>
</dbReference>
<dbReference type="OrthoDB" id="9806253at2"/>
<dbReference type="PANTHER" id="PTHR33507:SF3">
    <property type="entry name" value="INNER MEMBRANE PROTEIN YBBJ"/>
    <property type="match status" value="1"/>
</dbReference>
<dbReference type="RefSeq" id="WP_143894366.1">
    <property type="nucleotide sequence ID" value="NZ_CP041666.1"/>
</dbReference>
<dbReference type="Pfam" id="PF01957">
    <property type="entry name" value="NfeD"/>
    <property type="match status" value="1"/>
</dbReference>
<keyword evidence="8" id="KW-1185">Reference proteome</keyword>
<proteinExistence type="predicted"/>
<organism evidence="7 8">
    <name type="scientific">Radiobacillus deserti</name>
    <dbReference type="NCBI Taxonomy" id="2594883"/>
    <lineage>
        <taxon>Bacteria</taxon>
        <taxon>Bacillati</taxon>
        <taxon>Bacillota</taxon>
        <taxon>Bacilli</taxon>
        <taxon>Bacillales</taxon>
        <taxon>Bacillaceae</taxon>
        <taxon>Radiobacillus</taxon>
    </lineage>
</organism>
<feature type="transmembrane region" description="Helical" evidence="5">
    <location>
        <begin position="102"/>
        <end position="123"/>
    </location>
</feature>
<sequence>MELLAFDWITFIITGLGTLFLFGELLVNRKGVFALVGIAFISVYFLSYLDTGTFFLMITIYFVGLLLIIIDGKLLNDGTLATIGSVAMLISVGLTAPNWAAGFYAILGVLIGGFGSLLFLKVYKRRDMWTKIALIDRLTKEEGYNSINSSYESLVEQRAITVTDMRPVGTIRIGENEYSAISNGKWIEKGTLVKVTQVDGTKILVTEVIQ</sequence>
<dbReference type="InterPro" id="IPR002810">
    <property type="entry name" value="NfeD-like_C"/>
</dbReference>
<feature type="transmembrane region" description="Helical" evidence="5">
    <location>
        <begin position="32"/>
        <end position="48"/>
    </location>
</feature>
<feature type="transmembrane region" description="Helical" evidence="5">
    <location>
        <begin position="54"/>
        <end position="71"/>
    </location>
</feature>
<feature type="domain" description="NfeD-like C-terminal" evidence="6">
    <location>
        <begin position="152"/>
        <end position="206"/>
    </location>
</feature>
<dbReference type="AlphaFoldDB" id="A0A516KGV0"/>
<dbReference type="Gene3D" id="2.40.50.140">
    <property type="entry name" value="Nucleic acid-binding proteins"/>
    <property type="match status" value="1"/>
</dbReference>
<gene>
    <name evidence="7" type="ORF">FN924_10765</name>
</gene>
<evidence type="ECO:0000313" key="8">
    <source>
        <dbReference type="Proteomes" id="UP000315215"/>
    </source>
</evidence>
<evidence type="ECO:0000256" key="3">
    <source>
        <dbReference type="ARBA" id="ARBA00022989"/>
    </source>
</evidence>
<dbReference type="InterPro" id="IPR052165">
    <property type="entry name" value="Membrane_assoc_protease"/>
</dbReference>
<dbReference type="KEGG" id="aqt:FN924_10765"/>
<evidence type="ECO:0000256" key="5">
    <source>
        <dbReference type="SAM" id="Phobius"/>
    </source>
</evidence>
<name>A0A516KGV0_9BACI</name>
<dbReference type="InterPro" id="IPR012340">
    <property type="entry name" value="NA-bd_OB-fold"/>
</dbReference>
<evidence type="ECO:0000256" key="1">
    <source>
        <dbReference type="ARBA" id="ARBA00004141"/>
    </source>
</evidence>
<feature type="transmembrane region" description="Helical" evidence="5">
    <location>
        <begin position="6"/>
        <end position="27"/>
    </location>
</feature>
<protein>
    <submittedName>
        <fullName evidence="7">Nodulation protein NfeD</fullName>
    </submittedName>
</protein>
<reference evidence="7 8" key="1">
    <citation type="submission" date="2019-07" db="EMBL/GenBank/DDBJ databases">
        <authorList>
            <person name="Li J."/>
        </authorList>
    </citation>
    <scope>NUCLEOTIDE SEQUENCE [LARGE SCALE GENOMIC DNA]</scope>
    <source>
        <strain evidence="7 8">TKL69</strain>
    </source>
</reference>
<dbReference type="GO" id="GO:0005886">
    <property type="term" value="C:plasma membrane"/>
    <property type="evidence" value="ECO:0007669"/>
    <property type="project" value="TreeGrafter"/>
</dbReference>
<dbReference type="EMBL" id="CP041666">
    <property type="protein sequence ID" value="QDP40622.1"/>
    <property type="molecule type" value="Genomic_DNA"/>
</dbReference>
<dbReference type="PANTHER" id="PTHR33507">
    <property type="entry name" value="INNER MEMBRANE PROTEIN YBBJ"/>
    <property type="match status" value="1"/>
</dbReference>
<evidence type="ECO:0000256" key="4">
    <source>
        <dbReference type="ARBA" id="ARBA00023136"/>
    </source>
</evidence>
<evidence type="ECO:0000259" key="6">
    <source>
        <dbReference type="Pfam" id="PF01957"/>
    </source>
</evidence>
<keyword evidence="2 5" id="KW-0812">Transmembrane</keyword>
<accession>A0A516KGV0</accession>
<evidence type="ECO:0000256" key="2">
    <source>
        <dbReference type="ARBA" id="ARBA00022692"/>
    </source>
</evidence>
<evidence type="ECO:0000313" key="7">
    <source>
        <dbReference type="EMBL" id="QDP40622.1"/>
    </source>
</evidence>
<feature type="transmembrane region" description="Helical" evidence="5">
    <location>
        <begin position="78"/>
        <end position="96"/>
    </location>
</feature>